<accession>A0A9P8Y7T3</accession>
<dbReference type="EMBL" id="JAGTJQ010000006">
    <property type="protein sequence ID" value="KAH7029662.1"/>
    <property type="molecule type" value="Genomic_DNA"/>
</dbReference>
<sequence>MARKGDKRGVLCYFDLCLAWYWETADITVVLEGHTGKNFINSTFYCKQNLPVVVKDVLESTKTLPENCSTNIQTYLDQHKADLKRYLDDLMRYMIKRESISMTNSTFQIDVVRDFAIPVVTRYVATFLGFGQKISEVAGDAKGTYSENEIYQHITNYETKWMQRRKDFIRSMNTLIELTQNGTIWEACSWGISQALFGTKEKSNAMHDLGVFVAKEVLKYEKDQEKAAAILLLVCLDFAYNAVVALTATLDGYMDELYRAANPEARWKNDTGKAVSEPQWPAIQALALNGSTDAFAELETLVKRMVQKKVRIPLIRRALKAGDYKFTFDTDDVHIDEGQPVVLDLTAAEEHASNAEAKKFLRMAFQFRIADKFNAFLPQGLASLSLTSMIKFIAQMQNPRRGHAAQGKLKRVRLDSTPEGYANYMAPMRVAWIGQQGKTLKKKEQDKSFNEDMLWPEVHTYLTPTWDQFVAFPMTWKIRFDVFGASDYATYDKDTKQMLEPYGVVKYAAPLPDYLPPWYQPVGPSSVGGSFVTVACTCAAGPGAGRSEQGDIKHSVVPVTTGCGMSH</sequence>
<proteinExistence type="predicted"/>
<gene>
    <name evidence="1" type="ORF">B0I36DRAFT_364173</name>
</gene>
<name>A0A9P8Y7T3_9PEZI</name>
<dbReference type="Proteomes" id="UP000756346">
    <property type="component" value="Unassembled WGS sequence"/>
</dbReference>
<evidence type="ECO:0000313" key="2">
    <source>
        <dbReference type="Proteomes" id="UP000756346"/>
    </source>
</evidence>
<dbReference type="AlphaFoldDB" id="A0A9P8Y7T3"/>
<keyword evidence="2" id="KW-1185">Reference proteome</keyword>
<dbReference type="RefSeq" id="XP_046011950.1">
    <property type="nucleotide sequence ID" value="XM_046158921.1"/>
</dbReference>
<organism evidence="1 2">
    <name type="scientific">Microdochium trichocladiopsis</name>
    <dbReference type="NCBI Taxonomy" id="1682393"/>
    <lineage>
        <taxon>Eukaryota</taxon>
        <taxon>Fungi</taxon>
        <taxon>Dikarya</taxon>
        <taxon>Ascomycota</taxon>
        <taxon>Pezizomycotina</taxon>
        <taxon>Sordariomycetes</taxon>
        <taxon>Xylariomycetidae</taxon>
        <taxon>Xylariales</taxon>
        <taxon>Microdochiaceae</taxon>
        <taxon>Microdochium</taxon>
    </lineage>
</organism>
<dbReference type="OrthoDB" id="823504at2759"/>
<reference evidence="1" key="1">
    <citation type="journal article" date="2021" name="Nat. Commun.">
        <title>Genetic determinants of endophytism in the Arabidopsis root mycobiome.</title>
        <authorList>
            <person name="Mesny F."/>
            <person name="Miyauchi S."/>
            <person name="Thiergart T."/>
            <person name="Pickel B."/>
            <person name="Atanasova L."/>
            <person name="Karlsson M."/>
            <person name="Huettel B."/>
            <person name="Barry K.W."/>
            <person name="Haridas S."/>
            <person name="Chen C."/>
            <person name="Bauer D."/>
            <person name="Andreopoulos W."/>
            <person name="Pangilinan J."/>
            <person name="LaButti K."/>
            <person name="Riley R."/>
            <person name="Lipzen A."/>
            <person name="Clum A."/>
            <person name="Drula E."/>
            <person name="Henrissat B."/>
            <person name="Kohler A."/>
            <person name="Grigoriev I.V."/>
            <person name="Martin F.M."/>
            <person name="Hacquard S."/>
        </authorList>
    </citation>
    <scope>NUCLEOTIDE SEQUENCE</scope>
    <source>
        <strain evidence="1">MPI-CAGE-CH-0230</strain>
    </source>
</reference>
<comment type="caution">
    <text evidence="1">The sequence shown here is derived from an EMBL/GenBank/DDBJ whole genome shotgun (WGS) entry which is preliminary data.</text>
</comment>
<evidence type="ECO:0000313" key="1">
    <source>
        <dbReference type="EMBL" id="KAH7029662.1"/>
    </source>
</evidence>
<dbReference type="GeneID" id="70188467"/>
<protein>
    <submittedName>
        <fullName evidence="1">Uncharacterized protein</fullName>
    </submittedName>
</protein>